<feature type="coiled-coil region" evidence="4">
    <location>
        <begin position="359"/>
        <end position="389"/>
    </location>
</feature>
<feature type="compositionally biased region" description="Low complexity" evidence="5">
    <location>
        <begin position="974"/>
        <end position="1005"/>
    </location>
</feature>
<dbReference type="Gene3D" id="3.10.20.90">
    <property type="entry name" value="Phosphatidylinositol 3-kinase Catalytic Subunit, Chain A, domain 1"/>
    <property type="match status" value="1"/>
</dbReference>
<dbReference type="PANTHER" id="PTHR23322:SF1">
    <property type="entry name" value="FAS-ASSOCIATED FACTOR 2"/>
    <property type="match status" value="1"/>
</dbReference>
<feature type="region of interest" description="Disordered" evidence="5">
    <location>
        <begin position="920"/>
        <end position="939"/>
    </location>
</feature>
<sequence>MAEGDMDLGQLSTTQQEALDQYTQVTNQEISEAIPLLRRSEWNVQIAIAKFFDGEVADPVAAAQQEIPRAAARHENLQESLFDEAIRAPRASPRQRTDLAPRIVPQNPVTNRTPWLLGLLLTPFSLGWRAASTLFRTLIYALSFLPASIRPRAVTSRISTGFRGTNGRRPLMPRDTASRFKREFEEEYGENELPFFEGGVAQAHDQAKKDLKFMLVVLMSPEHDDTESFVKETLLAPEVVDFIKDPSNNIILWGGNVLDSEAYQVAQEYVCTKFPFSALVCLTPKEGSTRMGIVKRLVGPMPPSTYLSELRAAIEKYGADLDGVRAERTAQEVTRNLRTEQDSAYERSLAIDRERARQKREAAAAAAAAEKRAQEEAEAAKRLEEKREQWIAWRAATIVPEPPTSDKSVVRVALKMPEESGIGRIVRRFPQDASLEDLYAFVECYSVLKEEGAAGAEKPGEYEHEYKFRIASILPRTVYEPSTTVTMGEKIGRSGNLIVEDISPDSEDESDDEGDDEDYEAEGGQSVASAKRHDFDYKRVSWEHVLEVWVTGNGVAYQMLAYRLHQRKENCRQQFNEYSETPANLMVYAISEYLQLFESQLNLNNFVIPHQPSTAITLGIISPPVRRNPPIPPPLESPAVARASNIAMKSMKGLGMSKVLGSIRRKASNVSNRASDGPSGTSPSGTTPAGTPEATAHNSVKAFCESGGKSKQDEVLFLPPIVDAAESSPAAAAECARLIRKYLSKEYFSKPSWQYNAIMLLRILTDNPGATFTRNLDQKFVDTARGLLKAVRDPSVRQILMETLDDFQHTKAYDENLTLLTSMWQKEKEQAYKNFGGPQQPMMSPGGYNTPPPNPHSQNYFARHHTNKRLPDPIELASRLEEARTSAKLLEQVVMNTPPGEILDNELIKEFADRCSSASRSIQGYMTSENPTPDNDTMENLIDTNEQLQTALNQHKRAVLSARKQLGLNERSDSQSPSLTPQIQPQQQPESQPETNGNNHYFNNGSGSGSGKGKETHSYPPPPGPPHQTGEGSSNRPYEESAENPFADPQPGNSSSVQPPSNTATQYSEHERLAYEPFHPGFKPTESYLGRQDSAIGKVHMHGAGASTPSAQPPAQQRLDEVSDDDDIYDAPSGPPPKSKEPIYRY</sequence>
<evidence type="ECO:0008006" key="10">
    <source>
        <dbReference type="Google" id="ProtNLM"/>
    </source>
</evidence>
<gene>
    <name evidence="8" type="ORF">FOXYS1_11075</name>
</gene>
<feature type="compositionally biased region" description="Low complexity" evidence="5">
    <location>
        <begin position="674"/>
        <end position="694"/>
    </location>
</feature>
<feature type="region of interest" description="Disordered" evidence="5">
    <location>
        <begin position="969"/>
        <end position="1146"/>
    </location>
</feature>
<evidence type="ECO:0000256" key="1">
    <source>
        <dbReference type="ARBA" id="ARBA00011446"/>
    </source>
</evidence>
<dbReference type="SMART" id="SM00594">
    <property type="entry name" value="UAS"/>
    <property type="match status" value="1"/>
</dbReference>
<accession>A0A8H5A4F4</accession>
<organism evidence="8 9">
    <name type="scientific">Fusarium oxysporum</name>
    <name type="common">Fusarium vascular wilt</name>
    <dbReference type="NCBI Taxonomy" id="5507"/>
    <lineage>
        <taxon>Eukaryota</taxon>
        <taxon>Fungi</taxon>
        <taxon>Dikarya</taxon>
        <taxon>Ascomycota</taxon>
        <taxon>Pezizomycotina</taxon>
        <taxon>Sordariomycetes</taxon>
        <taxon>Hypocreomycetidae</taxon>
        <taxon>Hypocreales</taxon>
        <taxon>Nectriaceae</taxon>
        <taxon>Fusarium</taxon>
        <taxon>Fusarium oxysporum species complex</taxon>
    </lineage>
</organism>
<name>A0A8H5A4F4_FUSOX</name>
<evidence type="ECO:0000256" key="4">
    <source>
        <dbReference type="SAM" id="Coils"/>
    </source>
</evidence>
<dbReference type="AlphaFoldDB" id="A0A8H5A4F4"/>
<dbReference type="SUPFAM" id="SSF48464">
    <property type="entry name" value="ENTH/VHS domain"/>
    <property type="match status" value="1"/>
</dbReference>
<dbReference type="SUPFAM" id="SSF52833">
    <property type="entry name" value="Thioredoxin-like"/>
    <property type="match status" value="1"/>
</dbReference>
<keyword evidence="2" id="KW-0813">Transport</keyword>
<feature type="compositionally biased region" description="Acidic residues" evidence="5">
    <location>
        <begin position="502"/>
        <end position="521"/>
    </location>
</feature>
<dbReference type="Proteomes" id="UP000558688">
    <property type="component" value="Unassembled WGS sequence"/>
</dbReference>
<dbReference type="GO" id="GO:0043130">
    <property type="term" value="F:ubiquitin binding"/>
    <property type="evidence" value="ECO:0007669"/>
    <property type="project" value="InterPro"/>
</dbReference>
<dbReference type="InterPro" id="IPR002014">
    <property type="entry name" value="VHS_dom"/>
</dbReference>
<dbReference type="InterPro" id="IPR008942">
    <property type="entry name" value="ENTH_VHS"/>
</dbReference>
<dbReference type="GO" id="GO:0035091">
    <property type="term" value="F:phosphatidylinositol binding"/>
    <property type="evidence" value="ECO:0007669"/>
    <property type="project" value="InterPro"/>
</dbReference>
<feature type="region of interest" description="Disordered" evidence="5">
    <location>
        <begin position="667"/>
        <end position="694"/>
    </location>
</feature>
<comment type="caution">
    <text evidence="8">The sequence shown here is derived from an EMBL/GenBank/DDBJ whole genome shotgun (WGS) entry which is preliminary data.</text>
</comment>
<dbReference type="Gene3D" id="3.40.30.10">
    <property type="entry name" value="Glutaredoxin"/>
    <property type="match status" value="1"/>
</dbReference>
<dbReference type="PROSITE" id="PS50179">
    <property type="entry name" value="VHS"/>
    <property type="match status" value="1"/>
</dbReference>
<dbReference type="Gene3D" id="1.25.40.90">
    <property type="match status" value="1"/>
</dbReference>
<evidence type="ECO:0000256" key="2">
    <source>
        <dbReference type="ARBA" id="ARBA00022448"/>
    </source>
</evidence>
<dbReference type="GO" id="GO:0007034">
    <property type="term" value="P:vacuolar transport"/>
    <property type="evidence" value="ECO:0007669"/>
    <property type="project" value="UniProtKB-ARBA"/>
</dbReference>
<protein>
    <recommendedName>
        <fullName evidence="10">UBX domain-containing protein</fullName>
    </recommendedName>
</protein>
<dbReference type="InterPro" id="IPR006577">
    <property type="entry name" value="UAS"/>
</dbReference>
<dbReference type="InterPro" id="IPR038425">
    <property type="entry name" value="GAT_sf"/>
</dbReference>
<evidence type="ECO:0000256" key="5">
    <source>
        <dbReference type="SAM" id="MobiDB-lite"/>
    </source>
</evidence>
<dbReference type="GO" id="GO:0005783">
    <property type="term" value="C:endoplasmic reticulum"/>
    <property type="evidence" value="ECO:0007669"/>
    <property type="project" value="TreeGrafter"/>
</dbReference>
<dbReference type="Pfam" id="PF14555">
    <property type="entry name" value="UBA_4"/>
    <property type="match status" value="1"/>
</dbReference>
<evidence type="ECO:0000259" key="6">
    <source>
        <dbReference type="PROSITE" id="PS50179"/>
    </source>
</evidence>
<dbReference type="SUPFAM" id="SSF46934">
    <property type="entry name" value="UBA-like"/>
    <property type="match status" value="1"/>
</dbReference>
<dbReference type="SUPFAM" id="SSF54236">
    <property type="entry name" value="Ubiquitin-like"/>
    <property type="match status" value="1"/>
</dbReference>
<dbReference type="InterPro" id="IPR029071">
    <property type="entry name" value="Ubiquitin-like_domsf"/>
</dbReference>
<comment type="subunit">
    <text evidence="1">Component of the ESCRT-0 complex composed of HSE1 and VPS27.</text>
</comment>
<dbReference type="GO" id="GO:0016192">
    <property type="term" value="P:vesicle-mediated transport"/>
    <property type="evidence" value="ECO:0007669"/>
    <property type="project" value="UniProtKB-ARBA"/>
</dbReference>
<dbReference type="InterPro" id="IPR036249">
    <property type="entry name" value="Thioredoxin-like_sf"/>
</dbReference>
<dbReference type="PANTHER" id="PTHR23322">
    <property type="entry name" value="FAS-ASSOCIATED PROTEIN"/>
    <property type="match status" value="1"/>
</dbReference>
<dbReference type="CDD" id="cd21383">
    <property type="entry name" value="GAT_GGA_Tom1-like"/>
    <property type="match status" value="1"/>
</dbReference>
<evidence type="ECO:0000256" key="3">
    <source>
        <dbReference type="ARBA" id="ARBA00022927"/>
    </source>
</evidence>
<dbReference type="PROSITE" id="PS50909">
    <property type="entry name" value="GAT"/>
    <property type="match status" value="1"/>
</dbReference>
<dbReference type="GO" id="GO:0015031">
    <property type="term" value="P:protein transport"/>
    <property type="evidence" value="ECO:0007669"/>
    <property type="project" value="UniProtKB-KW"/>
</dbReference>
<dbReference type="EMBL" id="JAAFOW010002022">
    <property type="protein sequence ID" value="KAF5258359.1"/>
    <property type="molecule type" value="Genomic_DNA"/>
</dbReference>
<dbReference type="CDD" id="cd14273">
    <property type="entry name" value="UBA_TAP-C_like"/>
    <property type="match status" value="1"/>
</dbReference>
<dbReference type="Gene3D" id="1.20.58.160">
    <property type="match status" value="1"/>
</dbReference>
<dbReference type="InterPro" id="IPR009060">
    <property type="entry name" value="UBA-like_sf"/>
</dbReference>
<evidence type="ECO:0000313" key="9">
    <source>
        <dbReference type="Proteomes" id="UP000558688"/>
    </source>
</evidence>
<dbReference type="GO" id="GO:0036503">
    <property type="term" value="P:ERAD pathway"/>
    <property type="evidence" value="ECO:0007669"/>
    <property type="project" value="TreeGrafter"/>
</dbReference>
<keyword evidence="3" id="KW-0653">Protein transport</keyword>
<dbReference type="SUPFAM" id="SSF89009">
    <property type="entry name" value="GAT-like domain"/>
    <property type="match status" value="1"/>
</dbReference>
<evidence type="ECO:0000313" key="8">
    <source>
        <dbReference type="EMBL" id="KAF5258359.1"/>
    </source>
</evidence>
<dbReference type="InterPro" id="IPR050730">
    <property type="entry name" value="UBX_domain-protein"/>
</dbReference>
<dbReference type="Gene3D" id="1.10.8.10">
    <property type="entry name" value="DNA helicase RuvA subunit, C-terminal domain"/>
    <property type="match status" value="1"/>
</dbReference>
<reference evidence="8" key="1">
    <citation type="submission" date="2020-02" db="EMBL/GenBank/DDBJ databases">
        <title>Identification and distribution of gene clusters putatively required for synthesis of sphingolipid metabolism inhibitors in phylogenetically diverse species of the filamentous fungus Fusarium.</title>
        <authorList>
            <person name="Kim H.-S."/>
            <person name="Busman M."/>
            <person name="Brown D.W."/>
            <person name="Divon H."/>
            <person name="Uhlig S."/>
            <person name="Proctor R.H."/>
        </authorList>
    </citation>
    <scope>NUCLEOTIDE SEQUENCE [LARGE SCALE GENOMIC DNA]</scope>
    <source>
        <strain evidence="8">NRRL 39464</strain>
    </source>
</reference>
<feature type="region of interest" description="Disordered" evidence="5">
    <location>
        <begin position="496"/>
        <end position="527"/>
    </location>
</feature>
<evidence type="ECO:0000259" key="7">
    <source>
        <dbReference type="PROSITE" id="PS50909"/>
    </source>
</evidence>
<feature type="domain" description="VHS" evidence="6">
    <location>
        <begin position="721"/>
        <end position="835"/>
    </location>
</feature>
<feature type="compositionally biased region" description="Polar residues" evidence="5">
    <location>
        <begin position="1051"/>
        <end position="1067"/>
    </location>
</feature>
<feature type="domain" description="GAT" evidence="7">
    <location>
        <begin position="871"/>
        <end position="960"/>
    </location>
</feature>
<dbReference type="InterPro" id="IPR004152">
    <property type="entry name" value="GAT_dom"/>
</dbReference>
<feature type="compositionally biased region" description="Polar residues" evidence="5">
    <location>
        <begin position="920"/>
        <end position="935"/>
    </location>
</feature>
<dbReference type="Pfam" id="PF03127">
    <property type="entry name" value="GAT"/>
    <property type="match status" value="1"/>
</dbReference>
<proteinExistence type="predicted"/>
<keyword evidence="4" id="KW-0175">Coiled coil</keyword>